<evidence type="ECO:0000313" key="4">
    <source>
        <dbReference type="Proteomes" id="UP000324479"/>
    </source>
</evidence>
<proteinExistence type="inferred from homology"/>
<sequence length="252" mass="27493">MKYMLLIHAAESGWTDDERTECMLESMAICDDLAERGQWIASSPLHPVATATCVRVREGVRQVTDGPFAETTEQLGGYYLIDVDDMDQAIAIASRLPPAAKGTVEIRPLLPLPDSLSLPEEKTALGAAAGEGDDDRTNYLLLMYAEEGAWPPDEHASALAESVELCHQLHAQGQFLSAAPLQPPSTAICVRLRRGNQTTFDGPFPETKEQLGGYFLIRVANLDEAIRIAAAIPGSRRGTAEIRPLFPLPERR</sequence>
<accession>A0A5M6DLI1</accession>
<dbReference type="AlphaFoldDB" id="A0A5M6DLI1"/>
<organism evidence="3 4">
    <name type="scientific">Roseiconus nitratireducens</name>
    <dbReference type="NCBI Taxonomy" id="2605748"/>
    <lineage>
        <taxon>Bacteria</taxon>
        <taxon>Pseudomonadati</taxon>
        <taxon>Planctomycetota</taxon>
        <taxon>Planctomycetia</taxon>
        <taxon>Pirellulales</taxon>
        <taxon>Pirellulaceae</taxon>
        <taxon>Roseiconus</taxon>
    </lineage>
</organism>
<gene>
    <name evidence="3" type="ORF">FYK55_01460</name>
</gene>
<dbReference type="InterPro" id="IPR011008">
    <property type="entry name" value="Dimeric_a/b-barrel"/>
</dbReference>
<dbReference type="EMBL" id="VWOX01000001">
    <property type="protein sequence ID" value="KAA5547112.1"/>
    <property type="molecule type" value="Genomic_DNA"/>
</dbReference>
<dbReference type="Gene3D" id="3.30.70.1060">
    <property type="entry name" value="Dimeric alpha+beta barrel"/>
    <property type="match status" value="2"/>
</dbReference>
<name>A0A5M6DLI1_9BACT</name>
<feature type="domain" description="YCII-related" evidence="2">
    <location>
        <begin position="138"/>
        <end position="247"/>
    </location>
</feature>
<comment type="caution">
    <text evidence="3">The sequence shown here is derived from an EMBL/GenBank/DDBJ whole genome shotgun (WGS) entry which is preliminary data.</text>
</comment>
<dbReference type="Proteomes" id="UP000324479">
    <property type="component" value="Unassembled WGS sequence"/>
</dbReference>
<reference evidence="3 4" key="1">
    <citation type="submission" date="2019-08" db="EMBL/GenBank/DDBJ databases">
        <authorList>
            <person name="Dhanesh K."/>
            <person name="Kumar G."/>
            <person name="Sasikala C."/>
            <person name="Venkata Ramana C."/>
        </authorList>
    </citation>
    <scope>NUCLEOTIDE SEQUENCE [LARGE SCALE GENOMIC DNA]</scope>
    <source>
        <strain evidence="3 4">JC645</strain>
    </source>
</reference>
<feature type="domain" description="YCII-related" evidence="2">
    <location>
        <begin position="1"/>
        <end position="111"/>
    </location>
</feature>
<evidence type="ECO:0000313" key="3">
    <source>
        <dbReference type="EMBL" id="KAA5547112.1"/>
    </source>
</evidence>
<protein>
    <recommendedName>
        <fullName evidence="2">YCII-related domain-containing protein</fullName>
    </recommendedName>
</protein>
<dbReference type="PANTHER" id="PTHR35174">
    <property type="entry name" value="BLL7171 PROTEIN-RELATED"/>
    <property type="match status" value="1"/>
</dbReference>
<dbReference type="Pfam" id="PF03795">
    <property type="entry name" value="YCII"/>
    <property type="match status" value="2"/>
</dbReference>
<dbReference type="InterPro" id="IPR005545">
    <property type="entry name" value="YCII"/>
</dbReference>
<comment type="similarity">
    <text evidence="1">Belongs to the YciI family.</text>
</comment>
<evidence type="ECO:0000256" key="1">
    <source>
        <dbReference type="ARBA" id="ARBA00007689"/>
    </source>
</evidence>
<dbReference type="SUPFAM" id="SSF54909">
    <property type="entry name" value="Dimeric alpha+beta barrel"/>
    <property type="match status" value="2"/>
</dbReference>
<dbReference type="PANTHER" id="PTHR35174:SF3">
    <property type="entry name" value="BLL7171 PROTEIN"/>
    <property type="match status" value="1"/>
</dbReference>
<evidence type="ECO:0000259" key="2">
    <source>
        <dbReference type="Pfam" id="PF03795"/>
    </source>
</evidence>
<keyword evidence="4" id="KW-1185">Reference proteome</keyword>